<name>A0A1I7YAW0_9BILA</name>
<protein>
    <submittedName>
        <fullName evidence="3">G_PROTEIN_RECEP_F1_2 domain-containing protein</fullName>
    </submittedName>
</protein>
<keyword evidence="1" id="KW-0472">Membrane</keyword>
<evidence type="ECO:0000256" key="1">
    <source>
        <dbReference type="SAM" id="Phobius"/>
    </source>
</evidence>
<dbReference type="Proteomes" id="UP000095287">
    <property type="component" value="Unplaced"/>
</dbReference>
<evidence type="ECO:0000313" key="3">
    <source>
        <dbReference type="WBParaSite" id="L893_g14444.t1"/>
    </source>
</evidence>
<sequence>MLNLRTEISVYFILGSLAACLNVAVILIVLCTKALRSRKEFIMIIGYCLVDALIGIGHVLIAIYRLHLTRARRGQSSE</sequence>
<keyword evidence="1" id="KW-1133">Transmembrane helix</keyword>
<organism evidence="2 3">
    <name type="scientific">Steinernema glaseri</name>
    <dbReference type="NCBI Taxonomy" id="37863"/>
    <lineage>
        <taxon>Eukaryota</taxon>
        <taxon>Metazoa</taxon>
        <taxon>Ecdysozoa</taxon>
        <taxon>Nematoda</taxon>
        <taxon>Chromadorea</taxon>
        <taxon>Rhabditida</taxon>
        <taxon>Tylenchina</taxon>
        <taxon>Panagrolaimomorpha</taxon>
        <taxon>Strongyloidoidea</taxon>
        <taxon>Steinernematidae</taxon>
        <taxon>Steinernema</taxon>
    </lineage>
</organism>
<dbReference type="AlphaFoldDB" id="A0A1I7YAW0"/>
<feature type="transmembrane region" description="Helical" evidence="1">
    <location>
        <begin position="12"/>
        <end position="35"/>
    </location>
</feature>
<dbReference type="PROSITE" id="PS51257">
    <property type="entry name" value="PROKAR_LIPOPROTEIN"/>
    <property type="match status" value="1"/>
</dbReference>
<dbReference type="WBParaSite" id="L893_g14444.t1">
    <property type="protein sequence ID" value="L893_g14444.t1"/>
    <property type="gene ID" value="L893_g14444"/>
</dbReference>
<reference evidence="3" key="1">
    <citation type="submission" date="2016-11" db="UniProtKB">
        <authorList>
            <consortium name="WormBaseParasite"/>
        </authorList>
    </citation>
    <scope>IDENTIFICATION</scope>
</reference>
<keyword evidence="2" id="KW-1185">Reference proteome</keyword>
<accession>A0A1I7YAW0</accession>
<dbReference type="Gene3D" id="1.20.1070.10">
    <property type="entry name" value="Rhodopsin 7-helix transmembrane proteins"/>
    <property type="match status" value="1"/>
</dbReference>
<evidence type="ECO:0000313" key="2">
    <source>
        <dbReference type="Proteomes" id="UP000095287"/>
    </source>
</evidence>
<proteinExistence type="predicted"/>
<feature type="transmembrane region" description="Helical" evidence="1">
    <location>
        <begin position="41"/>
        <end position="64"/>
    </location>
</feature>
<keyword evidence="1" id="KW-0812">Transmembrane</keyword>